<sequence length="86" mass="9102">MPTRKVVKEAFATVVIAPSAPAVTTVTVAAREGPLHAAQPRKLDLHARPKYMMAPFLAPGARKGAIMYSRRASAGTESDGWVVSGK</sequence>
<comment type="caution">
    <text evidence="1">The sequence shown here is derived from an EMBL/GenBank/DDBJ whole genome shotgun (WGS) entry which is preliminary data.</text>
</comment>
<dbReference type="EMBL" id="BNAY01000010">
    <property type="protein sequence ID" value="GHH32810.1"/>
    <property type="molecule type" value="Genomic_DNA"/>
</dbReference>
<protein>
    <submittedName>
        <fullName evidence="1">Uncharacterized protein</fullName>
    </submittedName>
</protein>
<accession>A0ABQ3MA69</accession>
<evidence type="ECO:0000313" key="1">
    <source>
        <dbReference type="EMBL" id="GHH32810.1"/>
    </source>
</evidence>
<name>A0ABQ3MA69_9PSEU</name>
<gene>
    <name evidence="1" type="ORF">GCM10017790_70490</name>
</gene>
<organism evidence="1 2">
    <name type="scientific">Amycolatopsis oliviviridis</name>
    <dbReference type="NCBI Taxonomy" id="1471590"/>
    <lineage>
        <taxon>Bacteria</taxon>
        <taxon>Bacillati</taxon>
        <taxon>Actinomycetota</taxon>
        <taxon>Actinomycetes</taxon>
        <taxon>Pseudonocardiales</taxon>
        <taxon>Pseudonocardiaceae</taxon>
        <taxon>Amycolatopsis</taxon>
    </lineage>
</organism>
<reference evidence="2" key="1">
    <citation type="journal article" date="2019" name="Int. J. Syst. Evol. Microbiol.">
        <title>The Global Catalogue of Microorganisms (GCM) 10K type strain sequencing project: providing services to taxonomists for standard genome sequencing and annotation.</title>
        <authorList>
            <consortium name="The Broad Institute Genomics Platform"/>
            <consortium name="The Broad Institute Genome Sequencing Center for Infectious Disease"/>
            <person name="Wu L."/>
            <person name="Ma J."/>
        </authorList>
    </citation>
    <scope>NUCLEOTIDE SEQUENCE [LARGE SCALE GENOMIC DNA]</scope>
    <source>
        <strain evidence="2">CGMCC 4.7683</strain>
    </source>
</reference>
<dbReference type="Proteomes" id="UP000635387">
    <property type="component" value="Unassembled WGS sequence"/>
</dbReference>
<keyword evidence="2" id="KW-1185">Reference proteome</keyword>
<proteinExistence type="predicted"/>
<evidence type="ECO:0000313" key="2">
    <source>
        <dbReference type="Proteomes" id="UP000635387"/>
    </source>
</evidence>